<organism evidence="1 2">
    <name type="scientific">Selenomonas ruminantium subsp. lactilytica (strain NBRC 103574 / TAM6421)</name>
    <dbReference type="NCBI Taxonomy" id="927704"/>
    <lineage>
        <taxon>Bacteria</taxon>
        <taxon>Bacillati</taxon>
        <taxon>Bacillota</taxon>
        <taxon>Negativicutes</taxon>
        <taxon>Selenomonadales</taxon>
        <taxon>Selenomonadaceae</taxon>
        <taxon>Selenomonas</taxon>
    </lineage>
</organism>
<dbReference type="AlphaFoldDB" id="I0GUW8"/>
<dbReference type="HOGENOM" id="CLU_2144100_0_0_9"/>
<accession>I0GUW8</accession>
<reference evidence="1 2" key="1">
    <citation type="submission" date="2011-10" db="EMBL/GenBank/DDBJ databases">
        <title>Whole genome sequence of Selenomonas ruminantium subsp. lactilytica TAM6421.</title>
        <authorList>
            <person name="Oguchi A."/>
            <person name="Ankai A."/>
            <person name="Kaneko J."/>
            <person name="Yamada-Narita S."/>
            <person name="Fukui S."/>
            <person name="Takahashi M."/>
            <person name="Onodera T."/>
            <person name="Kojima S."/>
            <person name="Fushimi T."/>
            <person name="Abe N."/>
            <person name="Kamio Y."/>
            <person name="Yamazaki S."/>
            <person name="Fujita N."/>
        </authorList>
    </citation>
    <scope>NUCLEOTIDE SEQUENCE [LARGE SCALE GENOMIC DNA]</scope>
    <source>
        <strain evidence="2">NBRC 103574 / TAM6421</strain>
        <plasmid evidence="1 2">pSRC2</plasmid>
    </source>
</reference>
<dbReference type="EMBL" id="AP012293">
    <property type="protein sequence ID" value="BAL84555.1"/>
    <property type="molecule type" value="Genomic_DNA"/>
</dbReference>
<gene>
    <name evidence="1" type="ordered locus">SELR_pSRC200210</name>
</gene>
<dbReference type="Proteomes" id="UP000007887">
    <property type="component" value="Plasmid pSRC2"/>
</dbReference>
<proteinExistence type="predicted"/>
<evidence type="ECO:0000313" key="2">
    <source>
        <dbReference type="Proteomes" id="UP000007887"/>
    </source>
</evidence>
<dbReference type="PATRIC" id="fig|927704.6.peg.3215"/>
<sequence length="112" mass="12800">MKTEKIVVSSNGRGMTMALDEVEAFSRSMGFDERSSMRARLLAEETMSMVRAIVEDFEADFWMESTEECSCELHLLAVADMNFKKRQDLINTSTHKRNEASVGIMGKIKDFY</sequence>
<dbReference type="KEGG" id="sri:SELR_pSRC200210"/>
<evidence type="ECO:0000313" key="1">
    <source>
        <dbReference type="EMBL" id="BAL84555.1"/>
    </source>
</evidence>
<geneLocation type="plasmid" evidence="1 2">
    <name>pSRC2</name>
</geneLocation>
<protein>
    <submittedName>
        <fullName evidence="1">Uncharacterized protein</fullName>
    </submittedName>
</protein>
<dbReference type="RefSeq" id="WP_014430906.1">
    <property type="nucleotide sequence ID" value="NC_017076.1"/>
</dbReference>
<keyword evidence="1" id="KW-0614">Plasmid</keyword>
<name>I0GUW8_SELRL</name>
<dbReference type="OrthoDB" id="2002934at2"/>